<name>A0A1G7N217_9RHOB</name>
<dbReference type="Pfam" id="PF07690">
    <property type="entry name" value="MFS_1"/>
    <property type="match status" value="1"/>
</dbReference>
<gene>
    <name evidence="8" type="ORF">SAMN04488105_1495</name>
</gene>
<evidence type="ECO:0000313" key="9">
    <source>
        <dbReference type="Proteomes" id="UP000198994"/>
    </source>
</evidence>
<dbReference type="PANTHER" id="PTHR43124">
    <property type="entry name" value="PURINE EFFLUX PUMP PBUE"/>
    <property type="match status" value="1"/>
</dbReference>
<dbReference type="InterPro" id="IPR036259">
    <property type="entry name" value="MFS_trans_sf"/>
</dbReference>
<feature type="transmembrane region" description="Helical" evidence="6">
    <location>
        <begin position="12"/>
        <end position="33"/>
    </location>
</feature>
<dbReference type="Gene3D" id="1.20.1250.20">
    <property type="entry name" value="MFS general substrate transporter like domains"/>
    <property type="match status" value="2"/>
</dbReference>
<reference evidence="9" key="1">
    <citation type="submission" date="2016-10" db="EMBL/GenBank/DDBJ databases">
        <authorList>
            <person name="Varghese N."/>
            <person name="Submissions S."/>
        </authorList>
    </citation>
    <scope>NUCLEOTIDE SEQUENCE [LARGE SCALE GENOMIC DNA]</scope>
    <source>
        <strain evidence="9">DSM 10146</strain>
    </source>
</reference>
<keyword evidence="3 6" id="KW-0812">Transmembrane</keyword>
<feature type="transmembrane region" description="Helical" evidence="6">
    <location>
        <begin position="239"/>
        <end position="263"/>
    </location>
</feature>
<evidence type="ECO:0000256" key="6">
    <source>
        <dbReference type="SAM" id="Phobius"/>
    </source>
</evidence>
<dbReference type="GO" id="GO:0005886">
    <property type="term" value="C:plasma membrane"/>
    <property type="evidence" value="ECO:0007669"/>
    <property type="project" value="UniProtKB-SubCell"/>
</dbReference>
<keyword evidence="9" id="KW-1185">Reference proteome</keyword>
<feature type="transmembrane region" description="Helical" evidence="6">
    <location>
        <begin position="205"/>
        <end position="227"/>
    </location>
</feature>
<dbReference type="GO" id="GO:0022857">
    <property type="term" value="F:transmembrane transporter activity"/>
    <property type="evidence" value="ECO:0007669"/>
    <property type="project" value="InterPro"/>
</dbReference>
<evidence type="ECO:0000259" key="7">
    <source>
        <dbReference type="PROSITE" id="PS50850"/>
    </source>
</evidence>
<proteinExistence type="predicted"/>
<dbReference type="RefSeq" id="WP_242661901.1">
    <property type="nucleotide sequence ID" value="NZ_FNAV01000049.1"/>
</dbReference>
<accession>A0A1G7N217</accession>
<dbReference type="PANTHER" id="PTHR43124:SF3">
    <property type="entry name" value="CHLORAMPHENICOL EFFLUX PUMP RV0191"/>
    <property type="match status" value="1"/>
</dbReference>
<dbReference type="EMBL" id="FNAV01000049">
    <property type="protein sequence ID" value="SDF68093.1"/>
    <property type="molecule type" value="Genomic_DNA"/>
</dbReference>
<protein>
    <submittedName>
        <fullName evidence="8">Predicted arabinose efflux permease, MFS family</fullName>
    </submittedName>
</protein>
<dbReference type="AlphaFoldDB" id="A0A1G7N217"/>
<feature type="transmembrane region" description="Helical" evidence="6">
    <location>
        <begin position="328"/>
        <end position="348"/>
    </location>
</feature>
<evidence type="ECO:0000256" key="3">
    <source>
        <dbReference type="ARBA" id="ARBA00022692"/>
    </source>
</evidence>
<dbReference type="InterPro" id="IPR011701">
    <property type="entry name" value="MFS"/>
</dbReference>
<feature type="transmembrane region" description="Helical" evidence="6">
    <location>
        <begin position="96"/>
        <end position="115"/>
    </location>
</feature>
<comment type="subcellular location">
    <subcellularLocation>
        <location evidence="1">Cell membrane</location>
        <topology evidence="1">Multi-pass membrane protein</topology>
    </subcellularLocation>
</comment>
<dbReference type="InterPro" id="IPR020846">
    <property type="entry name" value="MFS_dom"/>
</dbReference>
<feature type="domain" description="Major facilitator superfamily (MFS) profile" evidence="7">
    <location>
        <begin position="10"/>
        <end position="379"/>
    </location>
</feature>
<evidence type="ECO:0000256" key="2">
    <source>
        <dbReference type="ARBA" id="ARBA00022475"/>
    </source>
</evidence>
<feature type="transmembrane region" description="Helical" evidence="6">
    <location>
        <begin position="295"/>
        <end position="316"/>
    </location>
</feature>
<evidence type="ECO:0000256" key="5">
    <source>
        <dbReference type="ARBA" id="ARBA00023136"/>
    </source>
</evidence>
<feature type="transmembrane region" description="Helical" evidence="6">
    <location>
        <begin position="71"/>
        <end position="90"/>
    </location>
</feature>
<keyword evidence="5 6" id="KW-0472">Membrane</keyword>
<feature type="transmembrane region" description="Helical" evidence="6">
    <location>
        <begin position="135"/>
        <end position="157"/>
    </location>
</feature>
<feature type="transmembrane region" description="Helical" evidence="6">
    <location>
        <begin position="354"/>
        <end position="376"/>
    </location>
</feature>
<sequence>MQNRILLGLRVPSLLMGVMMVGANSFVLSPILSNVAADLDAYPAQVAWAISAFGAATALSALAFGTVIDRWPAGQVLAGGALVLALAQALSGLSSGWVWLCVAQAIAGLATGVLLPGAYATTAATAPEGRAPARLGFVLTGWAISLVLAVPTAAFVAEQSGWRMVYALLCGTSLATAGCLFMTLPRVHNAMSGPIGPLEAAKLPGVPTLLVIMFAYMTAFYGSFAFYGEGLRQAFGINAQGAGLFVLAYGLGFGAAGIGLGVLAPRISRGYVLSIFVCLALSYGGWRSALTSPVLAFLAAIVWGGLNQLGLNALVISLNRKAQAARGAVMGLNSAVTYSAVFAGPAFMGPVYAALGFAGVTTVAAVSVSIGALIAWKDL</sequence>
<evidence type="ECO:0000313" key="8">
    <source>
        <dbReference type="EMBL" id="SDF68093.1"/>
    </source>
</evidence>
<dbReference type="Proteomes" id="UP000198994">
    <property type="component" value="Unassembled WGS sequence"/>
</dbReference>
<keyword evidence="2" id="KW-1003">Cell membrane</keyword>
<keyword evidence="4 6" id="KW-1133">Transmembrane helix</keyword>
<dbReference type="SUPFAM" id="SSF103473">
    <property type="entry name" value="MFS general substrate transporter"/>
    <property type="match status" value="1"/>
</dbReference>
<dbReference type="STRING" id="282683.SAMN04488105_1495"/>
<evidence type="ECO:0000256" key="4">
    <source>
        <dbReference type="ARBA" id="ARBA00022989"/>
    </source>
</evidence>
<feature type="transmembrane region" description="Helical" evidence="6">
    <location>
        <begin position="163"/>
        <end position="184"/>
    </location>
</feature>
<organism evidence="8 9">
    <name type="scientific">Salipiger thiooxidans</name>
    <dbReference type="NCBI Taxonomy" id="282683"/>
    <lineage>
        <taxon>Bacteria</taxon>
        <taxon>Pseudomonadati</taxon>
        <taxon>Pseudomonadota</taxon>
        <taxon>Alphaproteobacteria</taxon>
        <taxon>Rhodobacterales</taxon>
        <taxon>Roseobacteraceae</taxon>
        <taxon>Salipiger</taxon>
    </lineage>
</organism>
<dbReference type="PROSITE" id="PS50850">
    <property type="entry name" value="MFS"/>
    <property type="match status" value="1"/>
</dbReference>
<feature type="transmembrane region" description="Helical" evidence="6">
    <location>
        <begin position="270"/>
        <end position="289"/>
    </location>
</feature>
<evidence type="ECO:0000256" key="1">
    <source>
        <dbReference type="ARBA" id="ARBA00004651"/>
    </source>
</evidence>
<dbReference type="InterPro" id="IPR050189">
    <property type="entry name" value="MFS_Efflux_Transporters"/>
</dbReference>
<feature type="transmembrane region" description="Helical" evidence="6">
    <location>
        <begin position="45"/>
        <end position="64"/>
    </location>
</feature>